<reference evidence="1 2" key="1">
    <citation type="submission" date="2017-09" db="EMBL/GenBank/DDBJ databases">
        <title>Whole genomes of Flavobacteriaceae.</title>
        <authorList>
            <person name="Stine C."/>
            <person name="Li C."/>
            <person name="Tadesse D."/>
        </authorList>
    </citation>
    <scope>NUCLEOTIDE SEQUENCE [LARGE SCALE GENOMIC DNA]</scope>
    <source>
        <strain evidence="1 2">ATCC 35036</strain>
    </source>
</reference>
<protein>
    <submittedName>
        <fullName evidence="1">Uncharacterized protein</fullName>
    </submittedName>
</protein>
<dbReference type="Proteomes" id="UP000220828">
    <property type="component" value="Unassembled WGS sequence"/>
</dbReference>
<gene>
    <name evidence="1" type="ORF">B0A77_11625</name>
</gene>
<organism evidence="1 2">
    <name type="scientific">Flavobacterium branchiophilum</name>
    <dbReference type="NCBI Taxonomy" id="55197"/>
    <lineage>
        <taxon>Bacteria</taxon>
        <taxon>Pseudomonadati</taxon>
        <taxon>Bacteroidota</taxon>
        <taxon>Flavobacteriia</taxon>
        <taxon>Flavobacteriales</taxon>
        <taxon>Flavobacteriaceae</taxon>
        <taxon>Flavobacterium</taxon>
    </lineage>
</organism>
<dbReference type="EMBL" id="PCMW01000068">
    <property type="protein sequence ID" value="PDS23158.1"/>
    <property type="molecule type" value="Genomic_DNA"/>
</dbReference>
<sequence>MKYILKFVFGIFLLFNISICYTQVVGTPIIILKTSAKVASINCSSPVNTGSLVDGLTVSTTNTSTITYSGANGRGYSSQTISSTGITGLTATTDAGVLSNGNGSITYTITGTPSGTGTANFEIKMGGLSCTLSRTVNAGSIGSLSCGSPTLDGRIIVGKTVNSTVTSTISYAGGNGGSYPTQTINSTSVTGLTATIQAGNFNVGSGNLVYTITGTPAAVGSANFNINLGGKTCIMTVTVSSATVNSIDCMGAVVSNILKKSINTTGNTITIPYTGGDGGVVAQTVSSTGVTGITATLTATALNEGNGNLIYNLSGIPSNYGVASFNINFGGKSCTLQVSIAGTSPVFNCGGVVSTVSPAIGSSLNVLSNGTTFTGTYTIPYVGGDGTTAYGTTSQTKNGITFTRVAGTYAVNAGVIVYQVSGNLTDNSSPTSFTIEGCSVSWKVTFTLPAKSWSGCNAGSQGFTDVFQTDFQDIGPTFNLSASNVRIFYTNANITAKGTVISGNPTKELGGIAIFKLVNIATGVEYLLTGDATTTVIFQSCQNWNTGNHSANATISGNSNYQTLPAGTYKIQVSGISKFAGCNSGSSDSWAGCAPDLSYGTKLTVDPM</sequence>
<evidence type="ECO:0000313" key="1">
    <source>
        <dbReference type="EMBL" id="PDS23158.1"/>
    </source>
</evidence>
<name>A0A2H3KW55_9FLAO</name>
<evidence type="ECO:0000313" key="2">
    <source>
        <dbReference type="Proteomes" id="UP000220828"/>
    </source>
</evidence>
<dbReference type="RefSeq" id="WP_097554550.1">
    <property type="nucleotide sequence ID" value="NZ_PCMW01000068.1"/>
</dbReference>
<accession>A0A2H3KW55</accession>
<proteinExistence type="predicted"/>
<dbReference type="AlphaFoldDB" id="A0A2H3KW55"/>
<comment type="caution">
    <text evidence="1">The sequence shown here is derived from an EMBL/GenBank/DDBJ whole genome shotgun (WGS) entry which is preliminary data.</text>
</comment>
<dbReference type="OrthoDB" id="581140at2"/>